<name>X1JEA9_9ZZZZ</name>
<proteinExistence type="inferred from homology"/>
<evidence type="ECO:0000313" key="7">
    <source>
        <dbReference type="EMBL" id="GAH93021.1"/>
    </source>
</evidence>
<dbReference type="SMART" id="SM00893">
    <property type="entry name" value="ETF"/>
    <property type="match status" value="1"/>
</dbReference>
<reference evidence="7" key="1">
    <citation type="journal article" date="2014" name="Front. Microbiol.">
        <title>High frequency of phylogenetically diverse reductive dehalogenase-homologous genes in deep subseafloor sedimentary metagenomes.</title>
        <authorList>
            <person name="Kawai M."/>
            <person name="Futagami T."/>
            <person name="Toyoda A."/>
            <person name="Takaki Y."/>
            <person name="Nishi S."/>
            <person name="Hori S."/>
            <person name="Arai W."/>
            <person name="Tsubouchi T."/>
            <person name="Morono Y."/>
            <person name="Uchiyama I."/>
            <person name="Ito T."/>
            <person name="Fujiyama A."/>
            <person name="Inagaki F."/>
            <person name="Takami H."/>
        </authorList>
    </citation>
    <scope>NUCLEOTIDE SEQUENCE</scope>
    <source>
        <strain evidence="7">Expedition CK06-06</strain>
    </source>
</reference>
<dbReference type="PROSITE" id="PS51379">
    <property type="entry name" value="4FE4S_FER_2"/>
    <property type="match status" value="2"/>
</dbReference>
<dbReference type="PROSITE" id="PS00696">
    <property type="entry name" value="ETF_ALPHA"/>
    <property type="match status" value="1"/>
</dbReference>
<keyword evidence="4" id="KW-0274">FAD</keyword>
<accession>X1JEA9</accession>
<dbReference type="InterPro" id="IPR029035">
    <property type="entry name" value="DHS-like_NAD/FAD-binding_dom"/>
</dbReference>
<dbReference type="PIRSF" id="PIRSF000089">
    <property type="entry name" value="Electra_flavoP_a"/>
    <property type="match status" value="1"/>
</dbReference>
<keyword evidence="3" id="KW-0285">Flavoprotein</keyword>
<dbReference type="InterPro" id="IPR014731">
    <property type="entry name" value="ETF_asu_C"/>
</dbReference>
<dbReference type="SUPFAM" id="SSF52467">
    <property type="entry name" value="DHS-like NAD/FAD-binding domain"/>
    <property type="match status" value="1"/>
</dbReference>
<dbReference type="InterPro" id="IPR018206">
    <property type="entry name" value="ETF_asu_C_CS"/>
</dbReference>
<dbReference type="InterPro" id="IPR033947">
    <property type="entry name" value="ETF_alpha_N"/>
</dbReference>
<feature type="domain" description="4Fe-4S ferredoxin-type" evidence="6">
    <location>
        <begin position="7"/>
        <end position="36"/>
    </location>
</feature>
<keyword evidence="5" id="KW-0249">Electron transport</keyword>
<dbReference type="InterPro" id="IPR014730">
    <property type="entry name" value="ETF_a/b_N"/>
</dbReference>
<evidence type="ECO:0000259" key="6">
    <source>
        <dbReference type="PROSITE" id="PS51379"/>
    </source>
</evidence>
<organism evidence="7">
    <name type="scientific">marine sediment metagenome</name>
    <dbReference type="NCBI Taxonomy" id="412755"/>
    <lineage>
        <taxon>unclassified sequences</taxon>
        <taxon>metagenomes</taxon>
        <taxon>ecological metagenomes</taxon>
    </lineage>
</organism>
<evidence type="ECO:0000256" key="1">
    <source>
        <dbReference type="ARBA" id="ARBA00005817"/>
    </source>
</evidence>
<dbReference type="Gene3D" id="3.30.70.20">
    <property type="match status" value="1"/>
</dbReference>
<sequence length="407" mass="44144">AGGLLFMEIKVNKETCNGCSLCRKVCLYDAIEIVDGKAIVNENCVFCGACIEVCKLNSIEITGLYEEKKDFSDYSGVCVYLEANGDRITDVGFELVSEGRKLAGQLGVKLSAVAIGSGIEKSALEVFQYGLDKLYLIDNSVFSDNLDDIFAKALAQVISKYKPEIFLAGATWFGRTLIPKVAAILKTGLTADCTGLEIDKGKKILLQTRPTFGGNILATIITRNARPQMATVRPHVMEKKKIEEGKGTYKDRIEYIDIDESNFKTKYKLLGTEKELNENINITDYDVVVSGGRGLGGSEKFLMLKELADLMGGVVGASRAAVDSGWISYPHQVGQTGKTVNPKLYIACGISGAIQHLAGMQTSDIIIAINKDPGAPIFKVANYGIVGDIFEVVPMLIKRLKNGKPLV</sequence>
<dbReference type="PANTHER" id="PTHR43153">
    <property type="entry name" value="ELECTRON TRANSFER FLAVOPROTEIN ALPHA"/>
    <property type="match status" value="1"/>
</dbReference>
<dbReference type="InterPro" id="IPR017896">
    <property type="entry name" value="4Fe4S_Fe-S-bd"/>
</dbReference>
<evidence type="ECO:0000256" key="3">
    <source>
        <dbReference type="ARBA" id="ARBA00022630"/>
    </source>
</evidence>
<feature type="domain" description="4Fe-4S ferredoxin-type" evidence="6">
    <location>
        <begin position="37"/>
        <end position="64"/>
    </location>
</feature>
<protein>
    <recommendedName>
        <fullName evidence="6">4Fe-4S ferredoxin-type domain-containing protein</fullName>
    </recommendedName>
</protein>
<feature type="non-terminal residue" evidence="7">
    <location>
        <position position="1"/>
    </location>
</feature>
<dbReference type="Gene3D" id="3.40.50.620">
    <property type="entry name" value="HUPs"/>
    <property type="match status" value="1"/>
</dbReference>
<dbReference type="AlphaFoldDB" id="X1JEA9"/>
<dbReference type="CDD" id="cd01715">
    <property type="entry name" value="ETF_alpha"/>
    <property type="match status" value="1"/>
</dbReference>
<dbReference type="SUPFAM" id="SSF54862">
    <property type="entry name" value="4Fe-4S ferredoxins"/>
    <property type="match status" value="1"/>
</dbReference>
<dbReference type="Pfam" id="PF01012">
    <property type="entry name" value="ETF"/>
    <property type="match status" value="1"/>
</dbReference>
<dbReference type="GO" id="GO:0009055">
    <property type="term" value="F:electron transfer activity"/>
    <property type="evidence" value="ECO:0007669"/>
    <property type="project" value="InterPro"/>
</dbReference>
<evidence type="ECO:0000256" key="2">
    <source>
        <dbReference type="ARBA" id="ARBA00022448"/>
    </source>
</evidence>
<dbReference type="Pfam" id="PF00766">
    <property type="entry name" value="ETF_alpha"/>
    <property type="match status" value="1"/>
</dbReference>
<dbReference type="GO" id="GO:0033539">
    <property type="term" value="P:fatty acid beta-oxidation using acyl-CoA dehydrogenase"/>
    <property type="evidence" value="ECO:0007669"/>
    <property type="project" value="TreeGrafter"/>
</dbReference>
<dbReference type="InterPro" id="IPR001308">
    <property type="entry name" value="ETF_a/FixB"/>
</dbReference>
<comment type="caution">
    <text evidence="7">The sequence shown here is derived from an EMBL/GenBank/DDBJ whole genome shotgun (WGS) entry which is preliminary data.</text>
</comment>
<evidence type="ECO:0000256" key="4">
    <source>
        <dbReference type="ARBA" id="ARBA00022827"/>
    </source>
</evidence>
<dbReference type="Gene3D" id="3.40.50.1220">
    <property type="entry name" value="TPP-binding domain"/>
    <property type="match status" value="1"/>
</dbReference>
<keyword evidence="2" id="KW-0813">Transport</keyword>
<dbReference type="PANTHER" id="PTHR43153:SF1">
    <property type="entry name" value="ELECTRON TRANSFER FLAVOPROTEIN SUBUNIT ALPHA, MITOCHONDRIAL"/>
    <property type="match status" value="1"/>
</dbReference>
<gene>
    <name evidence="7" type="ORF">S06H3_06475</name>
</gene>
<dbReference type="FunFam" id="3.40.50.1220:FF:000001">
    <property type="entry name" value="Electron transfer flavoprotein, alpha subunit"/>
    <property type="match status" value="1"/>
</dbReference>
<evidence type="ECO:0000256" key="5">
    <source>
        <dbReference type="ARBA" id="ARBA00022982"/>
    </source>
</evidence>
<dbReference type="EMBL" id="BARV01002520">
    <property type="protein sequence ID" value="GAH93021.1"/>
    <property type="molecule type" value="Genomic_DNA"/>
</dbReference>
<dbReference type="SUPFAM" id="SSF52402">
    <property type="entry name" value="Adenine nucleotide alpha hydrolases-like"/>
    <property type="match status" value="1"/>
</dbReference>
<dbReference type="InterPro" id="IPR014729">
    <property type="entry name" value="Rossmann-like_a/b/a_fold"/>
</dbReference>
<comment type="similarity">
    <text evidence="1">Belongs to the ETF alpha-subunit/FixB family.</text>
</comment>
<dbReference type="GO" id="GO:0050660">
    <property type="term" value="F:flavin adenine dinucleotide binding"/>
    <property type="evidence" value="ECO:0007669"/>
    <property type="project" value="InterPro"/>
</dbReference>